<evidence type="ECO:0000256" key="5">
    <source>
        <dbReference type="PIRSR" id="PIRSR000188-2"/>
    </source>
</evidence>
<comment type="similarity">
    <text evidence="1">Belongs to the Glu/Leu/Phe/Val dehydrogenases family.</text>
</comment>
<keyword evidence="2 7" id="KW-0560">Oxidoreductase</keyword>
<evidence type="ECO:0000256" key="2">
    <source>
        <dbReference type="ARBA" id="ARBA00023002"/>
    </source>
</evidence>
<feature type="active site" description="Proton donor/acceptor" evidence="4">
    <location>
        <position position="82"/>
    </location>
</feature>
<dbReference type="Gene3D" id="3.40.50.10860">
    <property type="entry name" value="Leucine Dehydrogenase, chain A, domain 1"/>
    <property type="match status" value="1"/>
</dbReference>
<evidence type="ECO:0000313" key="7">
    <source>
        <dbReference type="EMBL" id="QDV06240.1"/>
    </source>
</evidence>
<dbReference type="Gene3D" id="3.40.50.720">
    <property type="entry name" value="NAD(P)-binding Rossmann-like Domain"/>
    <property type="match status" value="1"/>
</dbReference>
<name>A0A518EQ77_9BACT</name>
<dbReference type="InterPro" id="IPR016211">
    <property type="entry name" value="Glu/Phe/Leu/Val/Trp_DH_bac/arc"/>
</dbReference>
<evidence type="ECO:0000256" key="3">
    <source>
        <dbReference type="ARBA" id="ARBA00023027"/>
    </source>
</evidence>
<accession>A0A518EQ77</accession>
<dbReference type="RefSeq" id="WP_145196250.1">
    <property type="nucleotide sequence ID" value="NZ_CP036434.1"/>
</dbReference>
<organism evidence="7 8">
    <name type="scientific">Saltatorellus ferox</name>
    <dbReference type="NCBI Taxonomy" id="2528018"/>
    <lineage>
        <taxon>Bacteria</taxon>
        <taxon>Pseudomonadati</taxon>
        <taxon>Planctomycetota</taxon>
        <taxon>Planctomycetia</taxon>
        <taxon>Planctomycetia incertae sedis</taxon>
        <taxon>Saltatorellus</taxon>
    </lineage>
</organism>
<dbReference type="GO" id="GO:0050049">
    <property type="term" value="F:L-leucine dehydrogenase activity"/>
    <property type="evidence" value="ECO:0007669"/>
    <property type="project" value="UniProtKB-EC"/>
</dbReference>
<dbReference type="InterPro" id="IPR006097">
    <property type="entry name" value="Glu/Leu/Phe/Val/Trp_DH_dimer"/>
</dbReference>
<protein>
    <submittedName>
        <fullName evidence="7">Leucine dehydrogenase</fullName>
        <ecNumber evidence="7">1.4.1.9</ecNumber>
    </submittedName>
</protein>
<dbReference type="EMBL" id="CP036434">
    <property type="protein sequence ID" value="QDV06240.1"/>
    <property type="molecule type" value="Genomic_DNA"/>
</dbReference>
<sequence>MSIHILDAMAREGFEQVVALHDRQSGLRGFLGVHDTVRGPAFGGIRRREYRDEKEALLDCLRLSRAMTHKSALLDLPAGGGKIVLMDREGVDWPGAYRHVGEFVEQMGGRFYTGPDLNTGPTELALVTEKTRFVTDPGVNGPGELPEATAEGVFMGIAAALRSKFGETDWANRRIVVQGLGALGEGLVRRLVREGAEVVGADLDDERAEEVRDRHGIQIVDASMALDEPCDVFSPNAIGGNLHDLSISRLRCQIIAGGANNQLARAIIGDELFDMEILYVPDFVINSGALVRGTIFHLENRREPVESIGLRIGAAADKVLSRAIEEDDAPLRVAIRIAEERIAAWRA</sequence>
<dbReference type="PANTHER" id="PTHR42722">
    <property type="entry name" value="LEUCINE DEHYDROGENASE"/>
    <property type="match status" value="1"/>
</dbReference>
<dbReference type="InterPro" id="IPR028939">
    <property type="entry name" value="P5C_Rdtase_cat_N"/>
</dbReference>
<evidence type="ECO:0000259" key="6">
    <source>
        <dbReference type="SMART" id="SM00839"/>
    </source>
</evidence>
<dbReference type="OrthoDB" id="9803297at2"/>
<dbReference type="SMART" id="SM00839">
    <property type="entry name" value="ELFV_dehydrog"/>
    <property type="match status" value="1"/>
</dbReference>
<dbReference type="PIRSF" id="PIRSF000188">
    <property type="entry name" value="Phe_leu_dh"/>
    <property type="match status" value="1"/>
</dbReference>
<dbReference type="InterPro" id="IPR006096">
    <property type="entry name" value="Glu/Leu/Phe/Val/Trp_DH_C"/>
</dbReference>
<gene>
    <name evidence="7" type="primary">ldh_2</name>
    <name evidence="7" type="ORF">Poly30_17470</name>
</gene>
<dbReference type="PRINTS" id="PR00082">
    <property type="entry name" value="GLFDHDRGNASE"/>
</dbReference>
<dbReference type="AlphaFoldDB" id="A0A518EQ77"/>
<dbReference type="Proteomes" id="UP000320390">
    <property type="component" value="Chromosome"/>
</dbReference>
<evidence type="ECO:0000313" key="8">
    <source>
        <dbReference type="Proteomes" id="UP000320390"/>
    </source>
</evidence>
<evidence type="ECO:0000256" key="4">
    <source>
        <dbReference type="PIRSR" id="PIRSR000188-1"/>
    </source>
</evidence>
<dbReference type="EC" id="1.4.1.9" evidence="7"/>
<evidence type="ECO:0000256" key="1">
    <source>
        <dbReference type="ARBA" id="ARBA00006382"/>
    </source>
</evidence>
<proteinExistence type="inferred from homology"/>
<dbReference type="GO" id="GO:0006520">
    <property type="term" value="P:amino acid metabolic process"/>
    <property type="evidence" value="ECO:0007669"/>
    <property type="project" value="InterPro"/>
</dbReference>
<dbReference type="InterPro" id="IPR046346">
    <property type="entry name" value="Aminoacid_DH-like_N_sf"/>
</dbReference>
<feature type="domain" description="Glutamate/phenylalanine/leucine/valine/L-tryptophan dehydrogenase C-terminal" evidence="6">
    <location>
        <begin position="143"/>
        <end position="346"/>
    </location>
</feature>
<dbReference type="InterPro" id="IPR006095">
    <property type="entry name" value="Glu/Leu/Phe/Val/Trp_DH"/>
</dbReference>
<dbReference type="InterPro" id="IPR036291">
    <property type="entry name" value="NAD(P)-bd_dom_sf"/>
</dbReference>
<reference evidence="7 8" key="1">
    <citation type="submission" date="2019-02" db="EMBL/GenBank/DDBJ databases">
        <title>Deep-cultivation of Planctomycetes and their phenomic and genomic characterization uncovers novel biology.</title>
        <authorList>
            <person name="Wiegand S."/>
            <person name="Jogler M."/>
            <person name="Boedeker C."/>
            <person name="Pinto D."/>
            <person name="Vollmers J."/>
            <person name="Rivas-Marin E."/>
            <person name="Kohn T."/>
            <person name="Peeters S.H."/>
            <person name="Heuer A."/>
            <person name="Rast P."/>
            <person name="Oberbeckmann S."/>
            <person name="Bunk B."/>
            <person name="Jeske O."/>
            <person name="Meyerdierks A."/>
            <person name="Storesund J.E."/>
            <person name="Kallscheuer N."/>
            <person name="Luecker S."/>
            <person name="Lage O.M."/>
            <person name="Pohl T."/>
            <person name="Merkel B.J."/>
            <person name="Hornburger P."/>
            <person name="Mueller R.-W."/>
            <person name="Bruemmer F."/>
            <person name="Labrenz M."/>
            <person name="Spormann A.M."/>
            <person name="Op den Camp H."/>
            <person name="Overmann J."/>
            <person name="Amann R."/>
            <person name="Jetten M.S.M."/>
            <person name="Mascher T."/>
            <person name="Medema M.H."/>
            <person name="Devos D.P."/>
            <person name="Kaster A.-K."/>
            <person name="Ovreas L."/>
            <person name="Rohde M."/>
            <person name="Galperin M.Y."/>
            <person name="Jogler C."/>
        </authorList>
    </citation>
    <scope>NUCLEOTIDE SEQUENCE [LARGE SCALE GENOMIC DNA]</scope>
    <source>
        <strain evidence="7 8">Poly30</strain>
    </source>
</reference>
<feature type="binding site" evidence="5">
    <location>
        <begin position="179"/>
        <end position="184"/>
    </location>
    <ligand>
        <name>NAD(+)</name>
        <dbReference type="ChEBI" id="CHEBI:57540"/>
    </ligand>
</feature>
<keyword evidence="3 5" id="KW-0520">NAD</keyword>
<dbReference type="PANTHER" id="PTHR42722:SF1">
    <property type="entry name" value="VALINE DEHYDROGENASE"/>
    <property type="match status" value="1"/>
</dbReference>
<dbReference type="Pfam" id="PF02812">
    <property type="entry name" value="ELFV_dehydrog_N"/>
    <property type="match status" value="1"/>
</dbReference>
<keyword evidence="5" id="KW-0547">Nucleotide-binding</keyword>
<dbReference type="SUPFAM" id="SSF51735">
    <property type="entry name" value="NAD(P)-binding Rossmann-fold domains"/>
    <property type="match status" value="1"/>
</dbReference>
<dbReference type="GO" id="GO:0000166">
    <property type="term" value="F:nucleotide binding"/>
    <property type="evidence" value="ECO:0007669"/>
    <property type="project" value="UniProtKB-KW"/>
</dbReference>
<dbReference type="Pfam" id="PF03807">
    <property type="entry name" value="F420_oxidored"/>
    <property type="match status" value="1"/>
</dbReference>
<dbReference type="SUPFAM" id="SSF53223">
    <property type="entry name" value="Aminoacid dehydrogenase-like, N-terminal domain"/>
    <property type="match status" value="1"/>
</dbReference>
<keyword evidence="8" id="KW-1185">Reference proteome</keyword>